<keyword evidence="2" id="KW-1185">Reference proteome</keyword>
<reference evidence="1 2" key="1">
    <citation type="submission" date="2017-09" db="EMBL/GenBank/DDBJ databases">
        <title>WGS assembly of Aquilegia coerulea Goldsmith.</title>
        <authorList>
            <person name="Hodges S."/>
            <person name="Kramer E."/>
            <person name="Nordborg M."/>
            <person name="Tomkins J."/>
            <person name="Borevitz J."/>
            <person name="Derieg N."/>
            <person name="Yan J."/>
            <person name="Mihaltcheva S."/>
            <person name="Hayes R.D."/>
            <person name="Rokhsar D."/>
        </authorList>
    </citation>
    <scope>NUCLEOTIDE SEQUENCE [LARGE SCALE GENOMIC DNA]</scope>
    <source>
        <strain evidence="2">cv. Goldsmith</strain>
    </source>
</reference>
<dbReference type="OrthoDB" id="2015130at2759"/>
<evidence type="ECO:0008006" key="3">
    <source>
        <dbReference type="Google" id="ProtNLM"/>
    </source>
</evidence>
<dbReference type="PANTHER" id="PTHR33985:SF5">
    <property type="entry name" value="FASCICLIN-LIKE ARABINOGALACTAN FAMILY PROTEIN"/>
    <property type="match status" value="1"/>
</dbReference>
<dbReference type="Proteomes" id="UP000230069">
    <property type="component" value="Unassembled WGS sequence"/>
</dbReference>
<name>A0A2G5CT30_AQUCA</name>
<dbReference type="STRING" id="218851.A0A2G5CT30"/>
<proteinExistence type="predicted"/>
<dbReference type="PANTHER" id="PTHR33985">
    <property type="entry name" value="OS02G0491300 PROTEIN-RELATED"/>
    <property type="match status" value="1"/>
</dbReference>
<gene>
    <name evidence="1" type="ORF">AQUCO_03800158v1</name>
</gene>
<evidence type="ECO:0000313" key="2">
    <source>
        <dbReference type="Proteomes" id="UP000230069"/>
    </source>
</evidence>
<dbReference type="InterPro" id="IPR052806">
    <property type="entry name" value="Fasciclin-like_AGP"/>
</dbReference>
<accession>A0A2G5CT30</accession>
<dbReference type="AlphaFoldDB" id="A0A2G5CT30"/>
<dbReference type="EMBL" id="KZ305055">
    <property type="protein sequence ID" value="PIA34360.1"/>
    <property type="molecule type" value="Genomic_DNA"/>
</dbReference>
<protein>
    <recommendedName>
        <fullName evidence="3">FAS1 domain-containing protein</fullName>
    </recommendedName>
</protein>
<evidence type="ECO:0000313" key="1">
    <source>
        <dbReference type="EMBL" id="PIA34360.1"/>
    </source>
</evidence>
<sequence>MFDNGSDFGNWAGVLSVSDPSTFPITSTLFIPSDDSVSDPSFLQQFQINSRLPTLLPGKTILITNNSRLNYTIDGSLITRPDLYINGEVAVHGIGSVLNYTIYGGESSSSDFANGGSSNSNTLHHHNDAACSCIEFPVLLSIVVAVIGFKINGFYPIR</sequence>
<organism evidence="1 2">
    <name type="scientific">Aquilegia coerulea</name>
    <name type="common">Rocky mountain columbine</name>
    <dbReference type="NCBI Taxonomy" id="218851"/>
    <lineage>
        <taxon>Eukaryota</taxon>
        <taxon>Viridiplantae</taxon>
        <taxon>Streptophyta</taxon>
        <taxon>Embryophyta</taxon>
        <taxon>Tracheophyta</taxon>
        <taxon>Spermatophyta</taxon>
        <taxon>Magnoliopsida</taxon>
        <taxon>Ranunculales</taxon>
        <taxon>Ranunculaceae</taxon>
        <taxon>Thalictroideae</taxon>
        <taxon>Aquilegia</taxon>
    </lineage>
</organism>
<dbReference type="InParanoid" id="A0A2G5CT30"/>